<dbReference type="PANTHER" id="PTHR18829:SF0">
    <property type="entry name" value="PROTEIN YAE1 HOMOLOG"/>
    <property type="match status" value="1"/>
</dbReference>
<dbReference type="GO" id="GO:0005634">
    <property type="term" value="C:nucleus"/>
    <property type="evidence" value="ECO:0007669"/>
    <property type="project" value="UniProtKB-SubCell"/>
</dbReference>
<proteinExistence type="predicted"/>
<evidence type="ECO:0000256" key="4">
    <source>
        <dbReference type="ARBA" id="ARBA00023242"/>
    </source>
</evidence>
<dbReference type="EMBL" id="JBBNAG010000010">
    <property type="protein sequence ID" value="KAK9100260.1"/>
    <property type="molecule type" value="Genomic_DNA"/>
</dbReference>
<sequence>MDDLDTSTGAVKLSTSEWNFVPGSDIRLSNDHDDDDDEWCDEASDLDRLWHQRRAKLHPIGYRDGFIAGKEASGVEGFTDGFKQSVLVGYKWGLVRGVTSAFSCLPTDLKEKLAGTIETKDKLQNLRENVCAISTRDAFQIFHDEILQSELSKQREDFEGNSKFQAAIKWQGTFKSLNCSLSLVQQVRLHKTE</sequence>
<reference evidence="6 7" key="1">
    <citation type="submission" date="2024-01" db="EMBL/GenBank/DDBJ databases">
        <title>Genome assemblies of Stephania.</title>
        <authorList>
            <person name="Yang L."/>
        </authorList>
    </citation>
    <scope>NUCLEOTIDE SEQUENCE [LARGE SCALE GENOMIC DNA]</scope>
    <source>
        <strain evidence="6">JXDWG</strain>
        <tissue evidence="6">Leaf</tissue>
    </source>
</reference>
<evidence type="ECO:0000259" key="5">
    <source>
        <dbReference type="Pfam" id="PF09811"/>
    </source>
</evidence>
<evidence type="ECO:0000313" key="6">
    <source>
        <dbReference type="EMBL" id="KAK9100260.1"/>
    </source>
</evidence>
<dbReference type="InterPro" id="IPR019191">
    <property type="entry name" value="Essential_protein_Yae1_N"/>
</dbReference>
<comment type="caution">
    <text evidence="6">The sequence shown here is derived from an EMBL/GenBank/DDBJ whole genome shotgun (WGS) entry which is preliminary data.</text>
</comment>
<organism evidence="6 7">
    <name type="scientific">Stephania cephalantha</name>
    <dbReference type="NCBI Taxonomy" id="152367"/>
    <lineage>
        <taxon>Eukaryota</taxon>
        <taxon>Viridiplantae</taxon>
        <taxon>Streptophyta</taxon>
        <taxon>Embryophyta</taxon>
        <taxon>Tracheophyta</taxon>
        <taxon>Spermatophyta</taxon>
        <taxon>Magnoliopsida</taxon>
        <taxon>Ranunculales</taxon>
        <taxon>Menispermaceae</taxon>
        <taxon>Menispermoideae</taxon>
        <taxon>Cissampelideae</taxon>
        <taxon>Stephania</taxon>
    </lineage>
</organism>
<keyword evidence="4" id="KW-0539">Nucleus</keyword>
<protein>
    <recommendedName>
        <fullName evidence="5">Essential protein Yae1 N-terminal domain-containing protein</fullName>
    </recommendedName>
</protein>
<dbReference type="Pfam" id="PF09811">
    <property type="entry name" value="Yae1_N"/>
    <property type="match status" value="1"/>
</dbReference>
<evidence type="ECO:0000256" key="2">
    <source>
        <dbReference type="ARBA" id="ARBA00004496"/>
    </source>
</evidence>
<feature type="domain" description="Essential protein Yae1 N-terminal" evidence="5">
    <location>
        <begin position="61"/>
        <end position="98"/>
    </location>
</feature>
<dbReference type="InterPro" id="IPR038881">
    <property type="entry name" value="Yae1-like"/>
</dbReference>
<evidence type="ECO:0000313" key="7">
    <source>
        <dbReference type="Proteomes" id="UP001419268"/>
    </source>
</evidence>
<dbReference type="Proteomes" id="UP001419268">
    <property type="component" value="Unassembled WGS sequence"/>
</dbReference>
<keyword evidence="3" id="KW-0963">Cytoplasm</keyword>
<accession>A0AAP0HXQ8</accession>
<evidence type="ECO:0000256" key="3">
    <source>
        <dbReference type="ARBA" id="ARBA00022490"/>
    </source>
</evidence>
<name>A0AAP0HXQ8_9MAGN</name>
<dbReference type="GO" id="GO:0005737">
    <property type="term" value="C:cytoplasm"/>
    <property type="evidence" value="ECO:0007669"/>
    <property type="project" value="UniProtKB-SubCell"/>
</dbReference>
<dbReference type="PANTHER" id="PTHR18829">
    <property type="entry name" value="PROTEIN YAE1 HOMOLOG"/>
    <property type="match status" value="1"/>
</dbReference>
<comment type="subcellular location">
    <subcellularLocation>
        <location evidence="2">Cytoplasm</location>
    </subcellularLocation>
    <subcellularLocation>
        <location evidence="1">Nucleus</location>
    </subcellularLocation>
</comment>
<dbReference type="AlphaFoldDB" id="A0AAP0HXQ8"/>
<evidence type="ECO:0000256" key="1">
    <source>
        <dbReference type="ARBA" id="ARBA00004123"/>
    </source>
</evidence>
<keyword evidence="7" id="KW-1185">Reference proteome</keyword>
<gene>
    <name evidence="6" type="ORF">Scep_023690</name>
</gene>